<feature type="transmembrane region" description="Helical" evidence="6">
    <location>
        <begin position="327"/>
        <end position="353"/>
    </location>
</feature>
<dbReference type="InterPro" id="IPR036259">
    <property type="entry name" value="MFS_trans_sf"/>
</dbReference>
<feature type="transmembrane region" description="Helical" evidence="6">
    <location>
        <begin position="58"/>
        <end position="78"/>
    </location>
</feature>
<evidence type="ECO:0000313" key="9">
    <source>
        <dbReference type="Proteomes" id="UP000469430"/>
    </source>
</evidence>
<feature type="transmembrane region" description="Helical" evidence="6">
    <location>
        <begin position="273"/>
        <end position="295"/>
    </location>
</feature>
<dbReference type="Pfam" id="PF07690">
    <property type="entry name" value="MFS_1"/>
    <property type="match status" value="1"/>
</dbReference>
<comment type="caution">
    <text evidence="8">The sequence shown here is derived from an EMBL/GenBank/DDBJ whole genome shotgun (WGS) entry which is preliminary data.</text>
</comment>
<evidence type="ECO:0000256" key="6">
    <source>
        <dbReference type="SAM" id="Phobius"/>
    </source>
</evidence>
<dbReference type="GO" id="GO:0016020">
    <property type="term" value="C:membrane"/>
    <property type="evidence" value="ECO:0007669"/>
    <property type="project" value="UniProtKB-SubCell"/>
</dbReference>
<feature type="domain" description="Major facilitator superfamily (MFS) profile" evidence="7">
    <location>
        <begin position="24"/>
        <end position="426"/>
    </location>
</feature>
<feature type="transmembrane region" description="Helical" evidence="6">
    <location>
        <begin position="20"/>
        <end position="37"/>
    </location>
</feature>
<name>A0A6I4TTS2_9SPHN</name>
<dbReference type="AlphaFoldDB" id="A0A6I4TTS2"/>
<evidence type="ECO:0000256" key="2">
    <source>
        <dbReference type="ARBA" id="ARBA00022448"/>
    </source>
</evidence>
<keyword evidence="4 6" id="KW-1133">Transmembrane helix</keyword>
<feature type="transmembrane region" description="Helical" evidence="6">
    <location>
        <begin position="180"/>
        <end position="199"/>
    </location>
</feature>
<feature type="transmembrane region" description="Helical" evidence="6">
    <location>
        <begin position="399"/>
        <end position="421"/>
    </location>
</feature>
<dbReference type="PANTHER" id="PTHR23505">
    <property type="entry name" value="SPINSTER"/>
    <property type="match status" value="1"/>
</dbReference>
<feature type="transmembrane region" description="Helical" evidence="6">
    <location>
        <begin position="233"/>
        <end position="253"/>
    </location>
</feature>
<dbReference type="GO" id="GO:0022857">
    <property type="term" value="F:transmembrane transporter activity"/>
    <property type="evidence" value="ECO:0007669"/>
    <property type="project" value="InterPro"/>
</dbReference>
<evidence type="ECO:0000256" key="5">
    <source>
        <dbReference type="ARBA" id="ARBA00023136"/>
    </source>
</evidence>
<dbReference type="PANTHER" id="PTHR23505:SF79">
    <property type="entry name" value="PROTEIN SPINSTER"/>
    <property type="match status" value="1"/>
</dbReference>
<organism evidence="8 9">
    <name type="scientific">Croceibacterium xixiisoli</name>
    <dbReference type="NCBI Taxonomy" id="1476466"/>
    <lineage>
        <taxon>Bacteria</taxon>
        <taxon>Pseudomonadati</taxon>
        <taxon>Pseudomonadota</taxon>
        <taxon>Alphaproteobacteria</taxon>
        <taxon>Sphingomonadales</taxon>
        <taxon>Erythrobacteraceae</taxon>
        <taxon>Croceibacterium</taxon>
    </lineage>
</organism>
<dbReference type="InterPro" id="IPR044770">
    <property type="entry name" value="MFS_spinster-like"/>
</dbReference>
<feature type="transmembrane region" description="Helical" evidence="6">
    <location>
        <begin position="90"/>
        <end position="113"/>
    </location>
</feature>
<dbReference type="Gene3D" id="1.20.1250.20">
    <property type="entry name" value="MFS general substrate transporter like domains"/>
    <property type="match status" value="1"/>
</dbReference>
<dbReference type="SUPFAM" id="SSF103473">
    <property type="entry name" value="MFS general substrate transporter"/>
    <property type="match status" value="1"/>
</dbReference>
<keyword evidence="2" id="KW-0813">Transport</keyword>
<sequence length="442" mass="48571">MPQNLDKPQAEPEAGGWTTLSIYTLAMLTITYAFNYFDRLLISLLFPLMQPDLGLTDTEFGLVTGVAFVLIYATMGIPVARLADRGSRKLIIGIGFSFWSVMTFLTGFVTNFWQLAATRFLMGMGESTANPSSSSLLTDLFEKRRRAIAFSIMVSGTSISSLVLTPAAGWIAQTQGWRTAYLLAGGIGLFFGLLLMFTVKEPQRGRFDPPKEKPVEKTPFLEAFFYLISRRTYIYTTLAASLLIISFYAYIVWSTTFLVRVHQIDVAQSAALFGPIRGIAGLAGGLSSGLVLNWLLKRDERWQFWLPALCFVVVGVAQYIFIFASSIWMLAVGSAIDSFAVTMAVPLISILLVQIMPSSIRTLGMASYFLINSLLGDILGPLGVGLLNDQFNAIWGDEAIRYSMAITACFALLSGPVLLLAGKHFKADREAAGRWVPVDQRG</sequence>
<dbReference type="OrthoDB" id="7400989at2"/>
<keyword evidence="9" id="KW-1185">Reference proteome</keyword>
<dbReference type="CDD" id="cd17328">
    <property type="entry name" value="MFS_spinster_like"/>
    <property type="match status" value="1"/>
</dbReference>
<dbReference type="InterPro" id="IPR020846">
    <property type="entry name" value="MFS_dom"/>
</dbReference>
<dbReference type="Proteomes" id="UP000469430">
    <property type="component" value="Unassembled WGS sequence"/>
</dbReference>
<accession>A0A6I4TTS2</accession>
<gene>
    <name evidence="8" type="ORF">GRI97_11410</name>
</gene>
<dbReference type="RefSeq" id="WP_161391305.1">
    <property type="nucleotide sequence ID" value="NZ_JBHSCP010000001.1"/>
</dbReference>
<keyword evidence="5 6" id="KW-0472">Membrane</keyword>
<reference evidence="8 9" key="1">
    <citation type="submission" date="2019-12" db="EMBL/GenBank/DDBJ databases">
        <title>Genomic-based taxomic classification of the family Erythrobacteraceae.</title>
        <authorList>
            <person name="Xu L."/>
        </authorList>
    </citation>
    <scope>NUCLEOTIDE SEQUENCE [LARGE SCALE GENOMIC DNA]</scope>
    <source>
        <strain evidence="8 9">S36</strain>
    </source>
</reference>
<evidence type="ECO:0000259" key="7">
    <source>
        <dbReference type="PROSITE" id="PS50850"/>
    </source>
</evidence>
<evidence type="ECO:0000256" key="4">
    <source>
        <dbReference type="ARBA" id="ARBA00022989"/>
    </source>
</evidence>
<dbReference type="InterPro" id="IPR011701">
    <property type="entry name" value="MFS"/>
</dbReference>
<feature type="transmembrane region" description="Helical" evidence="6">
    <location>
        <begin position="302"/>
        <end position="321"/>
    </location>
</feature>
<feature type="transmembrane region" description="Helical" evidence="6">
    <location>
        <begin position="147"/>
        <end position="168"/>
    </location>
</feature>
<proteinExistence type="predicted"/>
<feature type="transmembrane region" description="Helical" evidence="6">
    <location>
        <begin position="365"/>
        <end position="387"/>
    </location>
</feature>
<comment type="subcellular location">
    <subcellularLocation>
        <location evidence="1">Membrane</location>
        <topology evidence="1">Multi-pass membrane protein</topology>
    </subcellularLocation>
</comment>
<evidence type="ECO:0000256" key="1">
    <source>
        <dbReference type="ARBA" id="ARBA00004141"/>
    </source>
</evidence>
<evidence type="ECO:0000313" key="8">
    <source>
        <dbReference type="EMBL" id="MXO99595.1"/>
    </source>
</evidence>
<dbReference type="PROSITE" id="PS50850">
    <property type="entry name" value="MFS"/>
    <property type="match status" value="1"/>
</dbReference>
<protein>
    <submittedName>
        <fullName evidence="8">MFS transporter</fullName>
    </submittedName>
</protein>
<dbReference type="EMBL" id="WTYJ01000002">
    <property type="protein sequence ID" value="MXO99595.1"/>
    <property type="molecule type" value="Genomic_DNA"/>
</dbReference>
<keyword evidence="3 6" id="KW-0812">Transmembrane</keyword>
<evidence type="ECO:0000256" key="3">
    <source>
        <dbReference type="ARBA" id="ARBA00022692"/>
    </source>
</evidence>